<evidence type="ECO:0000259" key="3">
    <source>
        <dbReference type="Pfam" id="PF04054"/>
    </source>
</evidence>
<feature type="region of interest" description="Disordered" evidence="1">
    <location>
        <begin position="175"/>
        <end position="229"/>
    </location>
</feature>
<evidence type="ECO:0008006" key="7">
    <source>
        <dbReference type="Google" id="ProtNLM"/>
    </source>
</evidence>
<comment type="caution">
    <text evidence="5">The sequence shown here is derived from an EMBL/GenBank/DDBJ whole genome shotgun (WGS) entry which is preliminary data.</text>
</comment>
<protein>
    <recommendedName>
        <fullName evidence="7">CCR4-Not complex component Not1 C-terminal domain-containing protein</fullName>
    </recommendedName>
</protein>
<feature type="domain" description="CCR4-Not complex component Not1 C-terminal" evidence="3">
    <location>
        <begin position="611"/>
        <end position="962"/>
    </location>
</feature>
<proteinExistence type="predicted"/>
<dbReference type="AlphaFoldDB" id="A0AAW2DBD9"/>
<feature type="region of interest" description="Disordered" evidence="1">
    <location>
        <begin position="441"/>
        <end position="460"/>
    </location>
</feature>
<dbReference type="InterPro" id="IPR055454">
    <property type="entry name" value="CNOT1-like_NOT1_connector"/>
</dbReference>
<dbReference type="PANTHER" id="PTHR13162:SF8">
    <property type="entry name" value="CCR4-NOT TRANSCRIPTION COMPLEX SUBUNIT 1"/>
    <property type="match status" value="1"/>
</dbReference>
<keyword evidence="6" id="KW-1185">Reference proteome</keyword>
<feature type="compositionally biased region" description="Polar residues" evidence="1">
    <location>
        <begin position="181"/>
        <end position="194"/>
    </location>
</feature>
<feature type="transmembrane region" description="Helical" evidence="2">
    <location>
        <begin position="56"/>
        <end position="89"/>
    </location>
</feature>
<gene>
    <name evidence="5" type="ORF">SO802_008931</name>
</gene>
<dbReference type="InterPro" id="IPR040398">
    <property type="entry name" value="Not1"/>
</dbReference>
<dbReference type="PANTHER" id="PTHR13162">
    <property type="entry name" value="CCR4-NOT TRANSCRIPTION COMPLEX"/>
    <property type="match status" value="1"/>
</dbReference>
<feature type="transmembrane region" description="Helical" evidence="2">
    <location>
        <begin position="30"/>
        <end position="49"/>
    </location>
</feature>
<evidence type="ECO:0000313" key="5">
    <source>
        <dbReference type="EMBL" id="KAL0007429.1"/>
    </source>
</evidence>
<dbReference type="Pfam" id="PF25097">
    <property type="entry name" value="ARM_Cnot1"/>
    <property type="match status" value="1"/>
</dbReference>
<evidence type="ECO:0000259" key="4">
    <source>
        <dbReference type="Pfam" id="PF25097"/>
    </source>
</evidence>
<dbReference type="FunFam" id="1.25.40.800:FF:000001">
    <property type="entry name" value="CCR4-NOT transcription complex subunit 1"/>
    <property type="match status" value="1"/>
</dbReference>
<keyword evidence="2" id="KW-1133">Transmembrane helix</keyword>
<evidence type="ECO:0000313" key="6">
    <source>
        <dbReference type="Proteomes" id="UP001459277"/>
    </source>
</evidence>
<dbReference type="GO" id="GO:0030015">
    <property type="term" value="C:CCR4-NOT core complex"/>
    <property type="evidence" value="ECO:0007669"/>
    <property type="project" value="InterPro"/>
</dbReference>
<organism evidence="5 6">
    <name type="scientific">Lithocarpus litseifolius</name>
    <dbReference type="NCBI Taxonomy" id="425828"/>
    <lineage>
        <taxon>Eukaryota</taxon>
        <taxon>Viridiplantae</taxon>
        <taxon>Streptophyta</taxon>
        <taxon>Embryophyta</taxon>
        <taxon>Tracheophyta</taxon>
        <taxon>Spermatophyta</taxon>
        <taxon>Magnoliopsida</taxon>
        <taxon>eudicotyledons</taxon>
        <taxon>Gunneridae</taxon>
        <taxon>Pentapetalae</taxon>
        <taxon>rosids</taxon>
        <taxon>fabids</taxon>
        <taxon>Fagales</taxon>
        <taxon>Fagaceae</taxon>
        <taxon>Lithocarpus</taxon>
    </lineage>
</organism>
<dbReference type="EMBL" id="JAZDWU010000003">
    <property type="protein sequence ID" value="KAL0007429.1"/>
    <property type="molecule type" value="Genomic_DNA"/>
</dbReference>
<feature type="region of interest" description="Disordered" evidence="1">
    <location>
        <begin position="130"/>
        <end position="154"/>
    </location>
</feature>
<dbReference type="GO" id="GO:0017148">
    <property type="term" value="P:negative regulation of translation"/>
    <property type="evidence" value="ECO:0007669"/>
    <property type="project" value="InterPro"/>
</dbReference>
<dbReference type="CDD" id="cd20710">
    <property type="entry name" value="NOT1_connector"/>
    <property type="match status" value="1"/>
</dbReference>
<evidence type="ECO:0000256" key="2">
    <source>
        <dbReference type="SAM" id="Phobius"/>
    </source>
</evidence>
<feature type="domain" description="CCR4-NOT transcription complex subunit 1-like NOT1 connector" evidence="4">
    <location>
        <begin position="247"/>
        <end position="422"/>
    </location>
</feature>
<sequence>MLSSQFFIGYSVTLSLPSFSSYSFSQQDLLLSTFFFLFILYISLFLLNLNHKGSGIFCGFFFFVGLFGFPLICVWVLLVIRLIHLWVLFHSIFNGLFQSSHAMSSGPATAGGTGLPGAYGSASGQLNPGYSSGPGSTEFEAVSRPQDESTESNSALHLSASSLHIGVADGAGHIGSEDDSATASFPPTTSASDLHSVDSSDVAKESGASSQSLPSQVTTERLGTGISEPSLTTRDALDRYQIVAQKLEALLNNDGKDAEAQVVIAEVPEIILRCISRDEAALAVAQKVFKGLYENGSNNIHIGAHLAILTAIRDVCKLVVKELSSWVIYSDEERKFNKDITIGLIRSELLNLDEYNVHMAKLIDGGRNKTATEFAISLLQTLVVEESKVISELHNLVDALAKVAQKPGSPESLQQLVEIVKNPAGSAAALSSVNFGKEDKAPGYSTASREDYNNAESVEPDPAGFLEQVSMLFADWYRRCELPGANDAAFTNYILQLHQSGLLEGDDMTDRFFRLLTELSVTHCLSSEVINSGTLQLSQVQNLSFLAVDIYAKLVFSILKGSNKVLLSKILAVTVTFIQKDAEEKKAFFNPRPYSRLFINWLQDLGSLEPIVDGANFQVLAMFANAFHALQPLRVPSFSFAWLELVSHQHFMPKMLTANGQKGWPFIQRLLVDLFQFMEPFLRSAELGIPVHFLYKGTLRVLLVLLHDFPEFLCDYHFTFCGVIPPSCIQMRNIILSAFPRNTRVPDPSIPNLQIDLLPESSQSPRILSEVDAALKAKQMKADVDEYLKTRQPGSFLTELKQKLLLPPSDAAAAGTCYNVPLINSLVLYVGMQAIQQLQPKTVPLAMCLVGAALDIFQTLIGDLDTEGRYLFLNAVANQLRYPSTHTLYFSLILLYLFAESNQEIIQEQITRVLLERLIVNRPHPWGHLINFIELIKNRRYKFWNRAFLRCAPEIEKLFESVSRRCGAQNLWMKHGF</sequence>
<dbReference type="InterPro" id="IPR007196">
    <property type="entry name" value="CCR4-Not_Not1_C"/>
</dbReference>
<dbReference type="Pfam" id="PF04054">
    <property type="entry name" value="Not1"/>
    <property type="match status" value="1"/>
</dbReference>
<reference evidence="5 6" key="1">
    <citation type="submission" date="2024-01" db="EMBL/GenBank/DDBJ databases">
        <title>A telomere-to-telomere, gap-free genome of sweet tea (Lithocarpus litseifolius).</title>
        <authorList>
            <person name="Zhou J."/>
        </authorList>
    </citation>
    <scope>NUCLEOTIDE SEQUENCE [LARGE SCALE GENOMIC DNA]</scope>
    <source>
        <strain evidence="5">Zhou-2022a</strain>
        <tissue evidence="5">Leaf</tissue>
    </source>
</reference>
<keyword evidence="2" id="KW-0472">Membrane</keyword>
<feature type="compositionally biased region" description="Basic and acidic residues" evidence="1">
    <location>
        <begin position="195"/>
        <end position="204"/>
    </location>
</feature>
<dbReference type="Gene3D" id="1.25.40.790">
    <property type="match status" value="1"/>
</dbReference>
<dbReference type="GO" id="GO:0000288">
    <property type="term" value="P:nuclear-transcribed mRNA catabolic process, deadenylation-dependent decay"/>
    <property type="evidence" value="ECO:0007669"/>
    <property type="project" value="TreeGrafter"/>
</dbReference>
<dbReference type="FunFam" id="1.25.40.790:FF:000002">
    <property type="entry name" value="Transcription regulator"/>
    <property type="match status" value="1"/>
</dbReference>
<dbReference type="GO" id="GO:0060090">
    <property type="term" value="F:molecular adaptor activity"/>
    <property type="evidence" value="ECO:0007669"/>
    <property type="project" value="TreeGrafter"/>
</dbReference>
<dbReference type="GO" id="GO:0000932">
    <property type="term" value="C:P-body"/>
    <property type="evidence" value="ECO:0007669"/>
    <property type="project" value="TreeGrafter"/>
</dbReference>
<name>A0AAW2DBD9_9ROSI</name>
<keyword evidence="2" id="KW-0812">Transmembrane</keyword>
<dbReference type="Proteomes" id="UP001459277">
    <property type="component" value="Unassembled WGS sequence"/>
</dbReference>
<evidence type="ECO:0000256" key="1">
    <source>
        <dbReference type="SAM" id="MobiDB-lite"/>
    </source>
</evidence>
<dbReference type="Gene3D" id="1.25.40.800">
    <property type="match status" value="1"/>
</dbReference>
<feature type="compositionally biased region" description="Polar residues" evidence="1">
    <location>
        <begin position="207"/>
        <end position="229"/>
    </location>
</feature>
<accession>A0AAW2DBD9</accession>